<dbReference type="RefSeq" id="WP_377003156.1">
    <property type="nucleotide sequence ID" value="NZ_JBHSGG010000003.1"/>
</dbReference>
<sequence>MGSDASKEQRRAREEAERAEADRRAAIAAATNQVNNIFGSPQREADLQDYLGAVRETYRTDLDRQKADADRESRFAMARSGLIGGSADIDLNRRVADNYTRGVLNAEQAAQRQVANLRSQDQQAKLNLLQMVQSGMDATTAARNASESLRVNLAGARADQNMGAVDNAFGQLSGVWQDSKNRANERRKDSLFGQTYFTPGQWGALTPAPGFKGFGG</sequence>
<comment type="caution">
    <text evidence="2">The sequence shown here is derived from an EMBL/GenBank/DDBJ whole genome shotgun (WGS) entry which is preliminary data.</text>
</comment>
<evidence type="ECO:0000256" key="1">
    <source>
        <dbReference type="SAM" id="MobiDB-lite"/>
    </source>
</evidence>
<keyword evidence="3" id="KW-1185">Reference proteome</keyword>
<reference evidence="3" key="1">
    <citation type="journal article" date="2019" name="Int. J. Syst. Evol. Microbiol.">
        <title>The Global Catalogue of Microorganisms (GCM) 10K type strain sequencing project: providing services to taxonomists for standard genome sequencing and annotation.</title>
        <authorList>
            <consortium name="The Broad Institute Genomics Platform"/>
            <consortium name="The Broad Institute Genome Sequencing Center for Infectious Disease"/>
            <person name="Wu L."/>
            <person name="Ma J."/>
        </authorList>
    </citation>
    <scope>NUCLEOTIDE SEQUENCE [LARGE SCALE GENOMIC DNA]</scope>
    <source>
        <strain evidence="3">CGMCC 1.13574</strain>
    </source>
</reference>
<dbReference type="EMBL" id="JBHSGG010000003">
    <property type="protein sequence ID" value="MFC4727150.1"/>
    <property type="molecule type" value="Genomic_DNA"/>
</dbReference>
<dbReference type="Proteomes" id="UP001595892">
    <property type="component" value="Unassembled WGS sequence"/>
</dbReference>
<feature type="region of interest" description="Disordered" evidence="1">
    <location>
        <begin position="1"/>
        <end position="23"/>
    </location>
</feature>
<accession>A0ABV9NH83</accession>
<protein>
    <submittedName>
        <fullName evidence="2">Uncharacterized protein</fullName>
    </submittedName>
</protein>
<evidence type="ECO:0000313" key="3">
    <source>
        <dbReference type="Proteomes" id="UP001595892"/>
    </source>
</evidence>
<name>A0ABV9NH83_9GAMM</name>
<organism evidence="2 3">
    <name type="scientific">Coralloluteibacterium thermophilum</name>
    <dbReference type="NCBI Taxonomy" id="2707049"/>
    <lineage>
        <taxon>Bacteria</taxon>
        <taxon>Pseudomonadati</taxon>
        <taxon>Pseudomonadota</taxon>
        <taxon>Gammaproteobacteria</taxon>
        <taxon>Lysobacterales</taxon>
        <taxon>Lysobacteraceae</taxon>
        <taxon>Coralloluteibacterium</taxon>
    </lineage>
</organism>
<evidence type="ECO:0000313" key="2">
    <source>
        <dbReference type="EMBL" id="MFC4727150.1"/>
    </source>
</evidence>
<gene>
    <name evidence="2" type="ORF">ACFO3Q_03070</name>
</gene>
<proteinExistence type="predicted"/>